<dbReference type="InterPro" id="IPR029044">
    <property type="entry name" value="Nucleotide-diphossugar_trans"/>
</dbReference>
<name>A0A1Y6CUL1_9BACT</name>
<dbReference type="STRING" id="1513793.SAMN06296036_12970"/>
<dbReference type="AlphaFoldDB" id="A0A1Y6CUL1"/>
<dbReference type="SUPFAM" id="SSF53448">
    <property type="entry name" value="Nucleotide-diphospho-sugar transferases"/>
    <property type="match status" value="1"/>
</dbReference>
<keyword evidence="2" id="KW-0808">Transferase</keyword>
<dbReference type="Pfam" id="PF00535">
    <property type="entry name" value="Glycos_transf_2"/>
    <property type="match status" value="1"/>
</dbReference>
<dbReference type="RefSeq" id="WP_132324692.1">
    <property type="nucleotide sequence ID" value="NZ_FWZT01000029.1"/>
</dbReference>
<organism evidence="2 3">
    <name type="scientific">Pseudobacteriovorax antillogorgiicola</name>
    <dbReference type="NCBI Taxonomy" id="1513793"/>
    <lineage>
        <taxon>Bacteria</taxon>
        <taxon>Pseudomonadati</taxon>
        <taxon>Bdellovibrionota</taxon>
        <taxon>Oligoflexia</taxon>
        <taxon>Oligoflexales</taxon>
        <taxon>Pseudobacteriovoracaceae</taxon>
        <taxon>Pseudobacteriovorax</taxon>
    </lineage>
</organism>
<dbReference type="Gene3D" id="3.90.550.10">
    <property type="entry name" value="Spore Coat Polysaccharide Biosynthesis Protein SpsA, Chain A"/>
    <property type="match status" value="1"/>
</dbReference>
<dbReference type="InterPro" id="IPR001173">
    <property type="entry name" value="Glyco_trans_2-like"/>
</dbReference>
<protein>
    <submittedName>
        <fullName evidence="2">Glycosyl transferase family 2</fullName>
    </submittedName>
</protein>
<reference evidence="3" key="1">
    <citation type="submission" date="2017-04" db="EMBL/GenBank/DDBJ databases">
        <authorList>
            <person name="Varghese N."/>
            <person name="Submissions S."/>
        </authorList>
    </citation>
    <scope>NUCLEOTIDE SEQUENCE [LARGE SCALE GENOMIC DNA]</scope>
    <source>
        <strain evidence="3">RKEM611</strain>
    </source>
</reference>
<accession>A0A1Y6CUL1</accession>
<dbReference type="PANTHER" id="PTHR22916">
    <property type="entry name" value="GLYCOSYLTRANSFERASE"/>
    <property type="match status" value="1"/>
</dbReference>
<keyword evidence="3" id="KW-1185">Reference proteome</keyword>
<feature type="domain" description="Glycosyltransferase 2-like" evidence="1">
    <location>
        <begin position="9"/>
        <end position="129"/>
    </location>
</feature>
<evidence type="ECO:0000313" key="2">
    <source>
        <dbReference type="EMBL" id="SMF75759.1"/>
    </source>
</evidence>
<sequence length="298" mass="34835">MLEKSFITFAIPYYSKPKYLVEAIESVFSQTCETWRIHIFDDNPNNPLDLDLINSYLEDSRVTYSLNSSNLGIAKNWNQCLESAKTDLVTILHSDDCLLPDYMEMIYDSASRFEEASAYFCQTEIIDSKGNQIFSFVDFVKRYFRPKGDLFRVEGESGLLSLLKGNYIMCPTICYKMSKVKKLRFNERWLMVLDLDFYFRVLLSGNHLVGSDKPVYKYRRHKENQTSILNDNLKRFKEEIDIYASISKDCVDIGWNRAAKVARKKQIVKAHLIFLSLKDLLSLRLRSVTKKLRLILQN</sequence>
<evidence type="ECO:0000313" key="3">
    <source>
        <dbReference type="Proteomes" id="UP000192907"/>
    </source>
</evidence>
<gene>
    <name evidence="2" type="ORF">SAMN06296036_12970</name>
</gene>
<dbReference type="EMBL" id="FWZT01000029">
    <property type="protein sequence ID" value="SMF75759.1"/>
    <property type="molecule type" value="Genomic_DNA"/>
</dbReference>
<dbReference type="PANTHER" id="PTHR22916:SF3">
    <property type="entry name" value="UDP-GLCNAC:BETAGAL BETA-1,3-N-ACETYLGLUCOSAMINYLTRANSFERASE-LIKE PROTEIN 1"/>
    <property type="match status" value="1"/>
</dbReference>
<evidence type="ECO:0000259" key="1">
    <source>
        <dbReference type="Pfam" id="PF00535"/>
    </source>
</evidence>
<dbReference type="OrthoDB" id="9802649at2"/>
<dbReference type="Proteomes" id="UP000192907">
    <property type="component" value="Unassembled WGS sequence"/>
</dbReference>
<proteinExistence type="predicted"/>
<dbReference type="GO" id="GO:0016758">
    <property type="term" value="F:hexosyltransferase activity"/>
    <property type="evidence" value="ECO:0007669"/>
    <property type="project" value="UniProtKB-ARBA"/>
</dbReference>